<name>A0A017T7N2_9BACT</name>
<evidence type="ECO:0000313" key="2">
    <source>
        <dbReference type="EMBL" id="EYF04820.1"/>
    </source>
</evidence>
<sequence length="37" mass="3901">MRAQDGPGTTPVPPRVCAATSPTKDAEPRHECVLAKL</sequence>
<keyword evidence="3" id="KW-1185">Reference proteome</keyword>
<dbReference type="Proteomes" id="UP000019678">
    <property type="component" value="Unassembled WGS sequence"/>
</dbReference>
<feature type="compositionally biased region" description="Basic and acidic residues" evidence="1">
    <location>
        <begin position="24"/>
        <end position="37"/>
    </location>
</feature>
<gene>
    <name evidence="2" type="ORF">CAP_3846</name>
</gene>
<protein>
    <submittedName>
        <fullName evidence="2">Uncharacterized protein</fullName>
    </submittedName>
</protein>
<reference evidence="2 3" key="1">
    <citation type="submission" date="2013-05" db="EMBL/GenBank/DDBJ databases">
        <title>Genome assembly of Chondromyces apiculatus DSM 436.</title>
        <authorList>
            <person name="Sharma G."/>
            <person name="Khatri I."/>
            <person name="Kaur C."/>
            <person name="Mayilraj S."/>
            <person name="Subramanian S."/>
        </authorList>
    </citation>
    <scope>NUCLEOTIDE SEQUENCE [LARGE SCALE GENOMIC DNA]</scope>
    <source>
        <strain evidence="2 3">DSM 436</strain>
    </source>
</reference>
<feature type="region of interest" description="Disordered" evidence="1">
    <location>
        <begin position="1"/>
        <end position="37"/>
    </location>
</feature>
<accession>A0A017T7N2</accession>
<dbReference type="AlphaFoldDB" id="A0A017T7N2"/>
<organism evidence="2 3">
    <name type="scientific">Chondromyces apiculatus DSM 436</name>
    <dbReference type="NCBI Taxonomy" id="1192034"/>
    <lineage>
        <taxon>Bacteria</taxon>
        <taxon>Pseudomonadati</taxon>
        <taxon>Myxococcota</taxon>
        <taxon>Polyangia</taxon>
        <taxon>Polyangiales</taxon>
        <taxon>Polyangiaceae</taxon>
        <taxon>Chondromyces</taxon>
    </lineage>
</organism>
<evidence type="ECO:0000313" key="3">
    <source>
        <dbReference type="Proteomes" id="UP000019678"/>
    </source>
</evidence>
<proteinExistence type="predicted"/>
<comment type="caution">
    <text evidence="2">The sequence shown here is derived from an EMBL/GenBank/DDBJ whole genome shotgun (WGS) entry which is preliminary data.</text>
</comment>
<dbReference type="EMBL" id="ASRX01000029">
    <property type="protein sequence ID" value="EYF04820.1"/>
    <property type="molecule type" value="Genomic_DNA"/>
</dbReference>
<evidence type="ECO:0000256" key="1">
    <source>
        <dbReference type="SAM" id="MobiDB-lite"/>
    </source>
</evidence>